<comment type="similarity">
    <text evidence="1">Belongs to the N-acylglucosamine 2-epimerase family.</text>
</comment>
<dbReference type="RefSeq" id="WP_228119897.1">
    <property type="nucleotide sequence ID" value="NZ_BARK01000004.1"/>
</dbReference>
<comment type="caution">
    <text evidence="3">The sequence shown here is derived from an EMBL/GenBank/DDBJ whole genome shotgun (WGS) entry which is preliminary data.</text>
</comment>
<sequence>MPPASSSLIMDADLRARWAGWMKQSVLPMWSSAGFDSGRRLYHEKLDFHGRPLILPASRLMVQARQIATFCRAALDGLHDASAQALICLEEVTRLYRHTDGQPGWIFSVAPDGSPSGTQRDLYAHAFILYAHGCAYRLSGSSAFLETARQTMLEIRRIFRADHGGFADEVPRSGAFRHQNPHMHLLEACLFLFEVSGDSFYLDEATALVRLAMEKLIQPDTGVLPETFEADWRSAEAFGKNRVEPGHLFEWSWLLGEYLRLNPSARDGEAVLRSADALFGFGMRHGMTGSAVCDAVLDDGRPLENGTRIWPQTELCRLLVCRNERPEVLRQVSDNFFATFMSGPNAVAGAALWIDRFDASGNATVTDVPASSLYHIYGAAREFR</sequence>
<evidence type="ECO:0000313" key="3">
    <source>
        <dbReference type="EMBL" id="GEK95542.1"/>
    </source>
</evidence>
<accession>A0A511B796</accession>
<dbReference type="SUPFAM" id="SSF48208">
    <property type="entry name" value="Six-hairpin glycosidases"/>
    <property type="match status" value="1"/>
</dbReference>
<gene>
    <name evidence="3" type="ORF">GKA01_07390</name>
</gene>
<reference evidence="3 4" key="1">
    <citation type="submission" date="2019-07" db="EMBL/GenBank/DDBJ databases">
        <title>Whole genome shotgun sequence of Gluconobacter kanchanaburiensis NBRC 103587.</title>
        <authorList>
            <person name="Hosoyama A."/>
            <person name="Uohara A."/>
            <person name="Ohji S."/>
            <person name="Ichikawa N."/>
        </authorList>
    </citation>
    <scope>NUCLEOTIDE SEQUENCE [LARGE SCALE GENOMIC DNA]</scope>
    <source>
        <strain evidence="3 4">NBRC 103587</strain>
    </source>
</reference>
<dbReference type="Gene3D" id="1.50.10.10">
    <property type="match status" value="1"/>
</dbReference>
<name>A0A511B796_9PROT</name>
<dbReference type="InterPro" id="IPR008928">
    <property type="entry name" value="6-hairpin_glycosidase_sf"/>
</dbReference>
<dbReference type="GO" id="GO:0016853">
    <property type="term" value="F:isomerase activity"/>
    <property type="evidence" value="ECO:0007669"/>
    <property type="project" value="UniProtKB-KW"/>
</dbReference>
<dbReference type="AlphaFoldDB" id="A0A511B796"/>
<organism evidence="3 4">
    <name type="scientific">Gluconobacter kanchanaburiensis NBRC 103587</name>
    <dbReference type="NCBI Taxonomy" id="1307948"/>
    <lineage>
        <taxon>Bacteria</taxon>
        <taxon>Pseudomonadati</taxon>
        <taxon>Pseudomonadota</taxon>
        <taxon>Alphaproteobacteria</taxon>
        <taxon>Acetobacterales</taxon>
        <taxon>Acetobacteraceae</taxon>
        <taxon>Gluconobacter</taxon>
    </lineage>
</organism>
<dbReference type="InterPro" id="IPR012341">
    <property type="entry name" value="6hp_glycosidase-like_sf"/>
</dbReference>
<proteinExistence type="inferred from homology"/>
<keyword evidence="4" id="KW-1185">Reference proteome</keyword>
<dbReference type="Proteomes" id="UP000321079">
    <property type="component" value="Unassembled WGS sequence"/>
</dbReference>
<evidence type="ECO:0000313" key="4">
    <source>
        <dbReference type="Proteomes" id="UP000321079"/>
    </source>
</evidence>
<dbReference type="InterPro" id="IPR010819">
    <property type="entry name" value="AGE/CE"/>
</dbReference>
<dbReference type="GO" id="GO:0005975">
    <property type="term" value="P:carbohydrate metabolic process"/>
    <property type="evidence" value="ECO:0007669"/>
    <property type="project" value="InterPro"/>
</dbReference>
<dbReference type="Pfam" id="PF07221">
    <property type="entry name" value="GlcNAc_2-epim"/>
    <property type="match status" value="1"/>
</dbReference>
<keyword evidence="2 3" id="KW-0413">Isomerase</keyword>
<dbReference type="PANTHER" id="PTHR15108">
    <property type="entry name" value="N-ACYLGLUCOSAMINE-2-EPIMERASE"/>
    <property type="match status" value="1"/>
</dbReference>
<evidence type="ECO:0000256" key="2">
    <source>
        <dbReference type="ARBA" id="ARBA00023235"/>
    </source>
</evidence>
<protein>
    <submittedName>
        <fullName evidence="3">Mannose-6-phosphate isomerase</fullName>
    </submittedName>
</protein>
<evidence type="ECO:0000256" key="1">
    <source>
        <dbReference type="ARBA" id="ARBA00008558"/>
    </source>
</evidence>
<dbReference type="EMBL" id="BJVA01000003">
    <property type="protein sequence ID" value="GEK95542.1"/>
    <property type="molecule type" value="Genomic_DNA"/>
</dbReference>